<name>D8QFV5_SCHCM</name>
<sequence>MRSQPPTACPGEGLGAGKVESWLGRLCSLPIRPTQLFPPAILPMVVFPLCGNCSTALSCRPPAVANCALATRASKCTVLINPIAEAVPPARMCRPRVREMVLGSDSFPVLVALSANASRAVLLAEGAASTRAPARPISTSTTVGAGPCEERCRCCDCVAPSVFGLALADRAERVGIRAAGMLSDTGSSSGEDNRSGKVRGSPDAVSASPDDPPVPAPGQLVWARARDRAWRDIAWASVQPRTSSSEPARVFPECGTPPSLRLRGLDKPYRGLIAAGVNVEADSLLRARDAPLQRLVRRTVRDVSESMRLARRAMLRMAMARRMADEHGRLEFSALAPPIREPPRSVLSGRHPAFTHIIGAARRCSSARSTSLSAGVEPLEGGQRRWKRAPAMNSARVVGQGLAASLELTNRARRVQVRAVAMSRDSGQWDRGDEVCGVRALLRSC</sequence>
<evidence type="ECO:0000313" key="3">
    <source>
        <dbReference type="Proteomes" id="UP000007431"/>
    </source>
</evidence>
<dbReference type="KEGG" id="scm:SCHCO_02713867"/>
<dbReference type="EMBL" id="GL377311">
    <property type="protein sequence ID" value="EFI93480.1"/>
    <property type="molecule type" value="Genomic_DNA"/>
</dbReference>
<keyword evidence="3" id="KW-1185">Reference proteome</keyword>
<proteinExistence type="predicted"/>
<evidence type="ECO:0000313" key="2">
    <source>
        <dbReference type="EMBL" id="EFI93480.1"/>
    </source>
</evidence>
<dbReference type="HOGENOM" id="CLU_615617_0_0_1"/>
<gene>
    <name evidence="2" type="ORF">SCHCODRAFT_112748</name>
</gene>
<accession>D8QFV5</accession>
<dbReference type="VEuPathDB" id="FungiDB:SCHCODRAFT_02713867"/>
<dbReference type="RefSeq" id="XP_003028383.1">
    <property type="nucleotide sequence ID" value="XM_003028337.1"/>
</dbReference>
<feature type="non-terminal residue" evidence="2">
    <location>
        <position position="445"/>
    </location>
</feature>
<dbReference type="InParanoid" id="D8QFV5"/>
<reference evidence="2 3" key="1">
    <citation type="journal article" date="2010" name="Nat. Biotechnol.">
        <title>Genome sequence of the model mushroom Schizophyllum commune.</title>
        <authorList>
            <person name="Ohm R.A."/>
            <person name="de Jong J.F."/>
            <person name="Lugones L.G."/>
            <person name="Aerts A."/>
            <person name="Kothe E."/>
            <person name="Stajich J.E."/>
            <person name="de Vries R.P."/>
            <person name="Record E."/>
            <person name="Levasseur A."/>
            <person name="Baker S.E."/>
            <person name="Bartholomew K.A."/>
            <person name="Coutinho P.M."/>
            <person name="Erdmann S."/>
            <person name="Fowler T.J."/>
            <person name="Gathman A.C."/>
            <person name="Lombard V."/>
            <person name="Henrissat B."/>
            <person name="Knabe N."/>
            <person name="Kuees U."/>
            <person name="Lilly W.W."/>
            <person name="Lindquist E."/>
            <person name="Lucas S."/>
            <person name="Magnuson J.K."/>
            <person name="Piumi F."/>
            <person name="Raudaskoski M."/>
            <person name="Salamov A."/>
            <person name="Schmutz J."/>
            <person name="Schwarze F.W.M.R."/>
            <person name="vanKuyk P.A."/>
            <person name="Horton J.S."/>
            <person name="Grigoriev I.V."/>
            <person name="Woesten H.A.B."/>
        </authorList>
    </citation>
    <scope>NUCLEOTIDE SEQUENCE [LARGE SCALE GENOMIC DNA]</scope>
    <source>
        <strain evidence="3">H4-8 / FGSC 9210</strain>
    </source>
</reference>
<feature type="region of interest" description="Disordered" evidence="1">
    <location>
        <begin position="181"/>
        <end position="217"/>
    </location>
</feature>
<evidence type="ECO:0000256" key="1">
    <source>
        <dbReference type="SAM" id="MobiDB-lite"/>
    </source>
</evidence>
<dbReference type="AlphaFoldDB" id="D8QFV5"/>
<dbReference type="GeneID" id="9591867"/>
<dbReference type="Proteomes" id="UP000007431">
    <property type="component" value="Unassembled WGS sequence"/>
</dbReference>
<protein>
    <submittedName>
        <fullName evidence="2">Uncharacterized protein</fullName>
    </submittedName>
</protein>
<organism evidence="3">
    <name type="scientific">Schizophyllum commune (strain H4-8 / FGSC 9210)</name>
    <name type="common">Split gill fungus</name>
    <dbReference type="NCBI Taxonomy" id="578458"/>
    <lineage>
        <taxon>Eukaryota</taxon>
        <taxon>Fungi</taxon>
        <taxon>Dikarya</taxon>
        <taxon>Basidiomycota</taxon>
        <taxon>Agaricomycotina</taxon>
        <taxon>Agaricomycetes</taxon>
        <taxon>Agaricomycetidae</taxon>
        <taxon>Agaricales</taxon>
        <taxon>Schizophyllaceae</taxon>
        <taxon>Schizophyllum</taxon>
    </lineage>
</organism>